<evidence type="ECO:0000256" key="9">
    <source>
        <dbReference type="PROSITE-ProRule" id="PRU00175"/>
    </source>
</evidence>
<dbReference type="EMBL" id="CP126209">
    <property type="protein sequence ID" value="WIA11113.1"/>
    <property type="molecule type" value="Genomic_DNA"/>
</dbReference>
<keyword evidence="4" id="KW-0479">Metal-binding</keyword>
<reference evidence="12 13" key="1">
    <citation type="submission" date="2023-05" db="EMBL/GenBank/DDBJ databases">
        <title>A 100% complete, gapless, phased diploid assembly of the Scenedesmus obliquus UTEX 3031 genome.</title>
        <authorList>
            <person name="Biondi T.C."/>
            <person name="Hanschen E.R."/>
            <person name="Kwon T."/>
            <person name="Eng W."/>
            <person name="Kruse C.P.S."/>
            <person name="Koehler S.I."/>
            <person name="Kunde Y."/>
            <person name="Gleasner C.D."/>
            <person name="You Mak K.T."/>
            <person name="Polle J."/>
            <person name="Hovde B.T."/>
            <person name="Starkenburg S.R."/>
        </authorList>
    </citation>
    <scope>NUCLEOTIDE SEQUENCE [LARGE SCALE GENOMIC DNA]</scope>
    <source>
        <strain evidence="12 13">DOE0152z</strain>
    </source>
</reference>
<dbReference type="SUPFAM" id="SSF57850">
    <property type="entry name" value="RING/U-box"/>
    <property type="match status" value="1"/>
</dbReference>
<evidence type="ECO:0000256" key="8">
    <source>
        <dbReference type="ARBA" id="ARBA00023163"/>
    </source>
</evidence>
<feature type="region of interest" description="Disordered" evidence="10">
    <location>
        <begin position="125"/>
        <end position="144"/>
    </location>
</feature>
<feature type="region of interest" description="Disordered" evidence="10">
    <location>
        <begin position="162"/>
        <end position="201"/>
    </location>
</feature>
<keyword evidence="8" id="KW-0804">Transcription</keyword>
<keyword evidence="7" id="KW-0805">Transcription regulation</keyword>
<dbReference type="PROSITE" id="PS00518">
    <property type="entry name" value="ZF_RING_1"/>
    <property type="match status" value="1"/>
</dbReference>
<dbReference type="EC" id="2.3.2.27" evidence="2"/>
<evidence type="ECO:0000259" key="11">
    <source>
        <dbReference type="PROSITE" id="PS50089"/>
    </source>
</evidence>
<evidence type="ECO:0000256" key="10">
    <source>
        <dbReference type="SAM" id="MobiDB-lite"/>
    </source>
</evidence>
<feature type="domain" description="RING-type" evidence="11">
    <location>
        <begin position="11"/>
        <end position="55"/>
    </location>
</feature>
<evidence type="ECO:0000256" key="2">
    <source>
        <dbReference type="ARBA" id="ARBA00012483"/>
    </source>
</evidence>
<evidence type="ECO:0000313" key="12">
    <source>
        <dbReference type="EMBL" id="WIA11113.1"/>
    </source>
</evidence>
<evidence type="ECO:0000256" key="5">
    <source>
        <dbReference type="ARBA" id="ARBA00022771"/>
    </source>
</evidence>
<dbReference type="PANTHER" id="PTHR46077:SF1">
    <property type="entry name" value="TOP1 BINDING ARGININE_SERINE RICH PROTEIN, E3 UBIQUITIN LIGASE"/>
    <property type="match status" value="1"/>
</dbReference>
<dbReference type="Pfam" id="PF13639">
    <property type="entry name" value="zf-RING_2"/>
    <property type="match status" value="1"/>
</dbReference>
<dbReference type="PROSITE" id="PS50089">
    <property type="entry name" value="ZF_RING_2"/>
    <property type="match status" value="1"/>
</dbReference>
<dbReference type="PANTHER" id="PTHR46077">
    <property type="entry name" value="E3 UBIQUITIN-PROTEIN LIGASE TOPORS"/>
    <property type="match status" value="1"/>
</dbReference>
<protein>
    <recommendedName>
        <fullName evidence="2">RING-type E3 ubiquitin transferase</fullName>
        <ecNumber evidence="2">2.3.2.27</ecNumber>
    </recommendedName>
</protein>
<feature type="compositionally biased region" description="Low complexity" evidence="10">
    <location>
        <begin position="130"/>
        <end position="144"/>
    </location>
</feature>
<dbReference type="InterPro" id="IPR001841">
    <property type="entry name" value="Znf_RING"/>
</dbReference>
<keyword evidence="13" id="KW-1185">Reference proteome</keyword>
<evidence type="ECO:0000313" key="13">
    <source>
        <dbReference type="Proteomes" id="UP001244341"/>
    </source>
</evidence>
<evidence type="ECO:0000256" key="6">
    <source>
        <dbReference type="ARBA" id="ARBA00022833"/>
    </source>
</evidence>
<evidence type="ECO:0000256" key="7">
    <source>
        <dbReference type="ARBA" id="ARBA00023015"/>
    </source>
</evidence>
<comment type="catalytic activity">
    <reaction evidence="1">
        <text>S-ubiquitinyl-[E2 ubiquitin-conjugating enzyme]-L-cysteine + [acceptor protein]-L-lysine = [E2 ubiquitin-conjugating enzyme]-L-cysteine + N(6)-ubiquitinyl-[acceptor protein]-L-lysine.</text>
        <dbReference type="EC" id="2.3.2.27"/>
    </reaction>
</comment>
<name>A0ABY8TPR4_TETOB</name>
<dbReference type="SMART" id="SM00184">
    <property type="entry name" value="RING"/>
    <property type="match status" value="1"/>
</dbReference>
<feature type="compositionally biased region" description="Low complexity" evidence="10">
    <location>
        <begin position="163"/>
        <end position="183"/>
    </location>
</feature>
<dbReference type="InterPro" id="IPR013083">
    <property type="entry name" value="Znf_RING/FYVE/PHD"/>
</dbReference>
<evidence type="ECO:0000256" key="4">
    <source>
        <dbReference type="ARBA" id="ARBA00022723"/>
    </source>
</evidence>
<dbReference type="Gene3D" id="3.30.40.10">
    <property type="entry name" value="Zinc/RING finger domain, C3HC4 (zinc finger)"/>
    <property type="match status" value="1"/>
</dbReference>
<gene>
    <name evidence="12" type="ORF">OEZ85_011257</name>
</gene>
<sequence>MLDAGPEETTCPICLQAYQQADKAAISSCLHAFCIGCLQAWCRHNRSKATCPLCKRHITGYLYNIRSDADYQEHSFEHEAAEALLLEQQQLEWAAARQQLHLSQQQQRQQQQQLATIQQADRQQLHAGGQLSRQQQQPRIQLRSEAGYSWGDPVEWRRDVLAGSSSRSRQRQGGVDAAAAATGGEAGQREGSTADGVAPRPYYWRVQQRMLAS</sequence>
<accession>A0ABY8TPR4</accession>
<dbReference type="InterPro" id="IPR017907">
    <property type="entry name" value="Znf_RING_CS"/>
</dbReference>
<proteinExistence type="predicted"/>
<evidence type="ECO:0000256" key="3">
    <source>
        <dbReference type="ARBA" id="ARBA00022679"/>
    </source>
</evidence>
<keyword evidence="5 9" id="KW-0863">Zinc-finger</keyword>
<dbReference type="Proteomes" id="UP001244341">
    <property type="component" value="Chromosome 2b"/>
</dbReference>
<keyword evidence="3" id="KW-0808">Transferase</keyword>
<evidence type="ECO:0000256" key="1">
    <source>
        <dbReference type="ARBA" id="ARBA00000900"/>
    </source>
</evidence>
<keyword evidence="6" id="KW-0862">Zinc</keyword>
<organism evidence="12 13">
    <name type="scientific">Tetradesmus obliquus</name>
    <name type="common">Green alga</name>
    <name type="synonym">Acutodesmus obliquus</name>
    <dbReference type="NCBI Taxonomy" id="3088"/>
    <lineage>
        <taxon>Eukaryota</taxon>
        <taxon>Viridiplantae</taxon>
        <taxon>Chlorophyta</taxon>
        <taxon>core chlorophytes</taxon>
        <taxon>Chlorophyceae</taxon>
        <taxon>CS clade</taxon>
        <taxon>Sphaeropleales</taxon>
        <taxon>Scenedesmaceae</taxon>
        <taxon>Tetradesmus</taxon>
    </lineage>
</organism>